<sequence>MDIAIKNFGIPKQLMTDHGTQFCTSEDKEYKYRKALKERGIEHIMSRVKHP</sequence>
<dbReference type="InterPro" id="IPR012337">
    <property type="entry name" value="RNaseH-like_sf"/>
</dbReference>
<dbReference type="SUPFAM" id="SSF53098">
    <property type="entry name" value="Ribonuclease H-like"/>
    <property type="match status" value="1"/>
</dbReference>
<reference evidence="2" key="2">
    <citation type="journal article" date="2014" name="ISME J.">
        <title>Microbial stratification in low pH oxic and suboxic macroscopic growths along an acid mine drainage.</title>
        <authorList>
            <person name="Mendez-Garcia C."/>
            <person name="Mesa V."/>
            <person name="Sprenger R.R."/>
            <person name="Richter M."/>
            <person name="Diez M.S."/>
            <person name="Solano J."/>
            <person name="Bargiela R."/>
            <person name="Golyshina O.V."/>
            <person name="Manteca A."/>
            <person name="Ramos J.L."/>
            <person name="Gallego J.R."/>
            <person name="Llorente I."/>
            <person name="Martins Dos Santos V.A."/>
            <person name="Jensen O.N."/>
            <person name="Pelaez A.I."/>
            <person name="Sanchez J."/>
            <person name="Ferrer M."/>
        </authorList>
    </citation>
    <scope>NUCLEOTIDE SEQUENCE</scope>
</reference>
<dbReference type="GO" id="GO:0003676">
    <property type="term" value="F:nucleic acid binding"/>
    <property type="evidence" value="ECO:0007669"/>
    <property type="project" value="InterPro"/>
</dbReference>
<evidence type="ECO:0000259" key="1">
    <source>
        <dbReference type="PROSITE" id="PS50994"/>
    </source>
</evidence>
<organism evidence="2">
    <name type="scientific">mine drainage metagenome</name>
    <dbReference type="NCBI Taxonomy" id="410659"/>
    <lineage>
        <taxon>unclassified sequences</taxon>
        <taxon>metagenomes</taxon>
        <taxon>ecological metagenomes</taxon>
    </lineage>
</organism>
<dbReference type="GO" id="GO:0015074">
    <property type="term" value="P:DNA integration"/>
    <property type="evidence" value="ECO:0007669"/>
    <property type="project" value="InterPro"/>
</dbReference>
<proteinExistence type="predicted"/>
<feature type="domain" description="Integrase catalytic" evidence="1">
    <location>
        <begin position="1"/>
        <end position="51"/>
    </location>
</feature>
<accession>T0Y8M9</accession>
<dbReference type="AlphaFoldDB" id="T0Y8M9"/>
<protein>
    <recommendedName>
        <fullName evidence="1">Integrase catalytic domain-containing protein</fullName>
    </recommendedName>
</protein>
<dbReference type="InterPro" id="IPR036397">
    <property type="entry name" value="RNaseH_sf"/>
</dbReference>
<gene>
    <name evidence="2" type="ORF">B2A_15047</name>
</gene>
<dbReference type="PROSITE" id="PS50994">
    <property type="entry name" value="INTEGRASE"/>
    <property type="match status" value="1"/>
</dbReference>
<reference evidence="2" key="1">
    <citation type="submission" date="2013-08" db="EMBL/GenBank/DDBJ databases">
        <authorList>
            <person name="Mendez C."/>
            <person name="Richter M."/>
            <person name="Ferrer M."/>
            <person name="Sanchez J."/>
        </authorList>
    </citation>
    <scope>NUCLEOTIDE SEQUENCE</scope>
</reference>
<evidence type="ECO:0000313" key="2">
    <source>
        <dbReference type="EMBL" id="EQD28152.1"/>
    </source>
</evidence>
<comment type="caution">
    <text evidence="2">The sequence shown here is derived from an EMBL/GenBank/DDBJ whole genome shotgun (WGS) entry which is preliminary data.</text>
</comment>
<name>T0Y8M9_9ZZZZ</name>
<dbReference type="EMBL" id="AUZZ01010950">
    <property type="protein sequence ID" value="EQD28152.1"/>
    <property type="molecule type" value="Genomic_DNA"/>
</dbReference>
<feature type="non-terminal residue" evidence="2">
    <location>
        <position position="51"/>
    </location>
</feature>
<dbReference type="Gene3D" id="3.30.420.10">
    <property type="entry name" value="Ribonuclease H-like superfamily/Ribonuclease H"/>
    <property type="match status" value="1"/>
</dbReference>
<dbReference type="InterPro" id="IPR001584">
    <property type="entry name" value="Integrase_cat-core"/>
</dbReference>